<name>A0A0C9VCL8_SPHS4</name>
<dbReference type="EMBL" id="KN837153">
    <property type="protein sequence ID" value="KIJ39262.1"/>
    <property type="molecule type" value="Genomic_DNA"/>
</dbReference>
<feature type="domain" description="YABBY protein C-terminal" evidence="1">
    <location>
        <begin position="18"/>
        <end position="55"/>
    </location>
</feature>
<dbReference type="Proteomes" id="UP000054279">
    <property type="component" value="Unassembled WGS sequence"/>
</dbReference>
<reference evidence="2 3" key="1">
    <citation type="submission" date="2014-06" db="EMBL/GenBank/DDBJ databases">
        <title>Evolutionary Origins and Diversification of the Mycorrhizal Mutualists.</title>
        <authorList>
            <consortium name="DOE Joint Genome Institute"/>
            <consortium name="Mycorrhizal Genomics Consortium"/>
            <person name="Kohler A."/>
            <person name="Kuo A."/>
            <person name="Nagy L.G."/>
            <person name="Floudas D."/>
            <person name="Copeland A."/>
            <person name="Barry K.W."/>
            <person name="Cichocki N."/>
            <person name="Veneault-Fourrey C."/>
            <person name="LaButti K."/>
            <person name="Lindquist E.A."/>
            <person name="Lipzen A."/>
            <person name="Lundell T."/>
            <person name="Morin E."/>
            <person name="Murat C."/>
            <person name="Riley R."/>
            <person name="Ohm R."/>
            <person name="Sun H."/>
            <person name="Tunlid A."/>
            <person name="Henrissat B."/>
            <person name="Grigoriev I.V."/>
            <person name="Hibbett D.S."/>
            <person name="Martin F."/>
        </authorList>
    </citation>
    <scope>NUCLEOTIDE SEQUENCE [LARGE SCALE GENOMIC DNA]</scope>
    <source>
        <strain evidence="2 3">SS14</strain>
    </source>
</reference>
<dbReference type="SUPFAM" id="SSF47095">
    <property type="entry name" value="HMG-box"/>
    <property type="match status" value="1"/>
</dbReference>
<dbReference type="InterPro" id="IPR036910">
    <property type="entry name" value="HMG_box_dom_sf"/>
</dbReference>
<protein>
    <recommendedName>
        <fullName evidence="1">YABBY protein C-terminal domain-containing protein</fullName>
    </recommendedName>
</protein>
<dbReference type="OrthoDB" id="667577at2759"/>
<dbReference type="Pfam" id="PF04690">
    <property type="entry name" value="YABBY"/>
    <property type="match status" value="1"/>
</dbReference>
<organism evidence="2 3">
    <name type="scientific">Sphaerobolus stellatus (strain SS14)</name>
    <dbReference type="NCBI Taxonomy" id="990650"/>
    <lineage>
        <taxon>Eukaryota</taxon>
        <taxon>Fungi</taxon>
        <taxon>Dikarya</taxon>
        <taxon>Basidiomycota</taxon>
        <taxon>Agaricomycotina</taxon>
        <taxon>Agaricomycetes</taxon>
        <taxon>Phallomycetidae</taxon>
        <taxon>Geastrales</taxon>
        <taxon>Sphaerobolaceae</taxon>
        <taxon>Sphaerobolus</taxon>
    </lineage>
</organism>
<gene>
    <name evidence="2" type="ORF">M422DRAFT_175451</name>
</gene>
<dbReference type="CDD" id="cd00084">
    <property type="entry name" value="HMG-box_SF"/>
    <property type="match status" value="1"/>
</dbReference>
<dbReference type="Gene3D" id="1.10.30.10">
    <property type="entry name" value="High mobility group box domain"/>
    <property type="match status" value="1"/>
</dbReference>
<evidence type="ECO:0000313" key="2">
    <source>
        <dbReference type="EMBL" id="KIJ39262.1"/>
    </source>
</evidence>
<keyword evidence="3" id="KW-1185">Reference proteome</keyword>
<sequence length="61" mass="6824">ALTRSAFSAKSGGGKKISPYNKFVQQELARLKIESPEISHTERFKLAAQNWKKSKETATTK</sequence>
<dbReference type="AlphaFoldDB" id="A0A0C9VCL8"/>
<dbReference type="HOGENOM" id="CLU_192412_1_0_1"/>
<evidence type="ECO:0000313" key="3">
    <source>
        <dbReference type="Proteomes" id="UP000054279"/>
    </source>
</evidence>
<dbReference type="InterPro" id="IPR056775">
    <property type="entry name" value="YABBY_C"/>
</dbReference>
<proteinExistence type="predicted"/>
<accession>A0A0C9VCL8</accession>
<evidence type="ECO:0000259" key="1">
    <source>
        <dbReference type="Pfam" id="PF04690"/>
    </source>
</evidence>
<feature type="non-terminal residue" evidence="2">
    <location>
        <position position="1"/>
    </location>
</feature>